<dbReference type="Proteomes" id="UP000000763">
    <property type="component" value="Chromosome 3"/>
</dbReference>
<evidence type="ECO:0000313" key="3">
    <source>
        <dbReference type="Proteomes" id="UP000000763"/>
    </source>
</evidence>
<feature type="compositionally biased region" description="Basic and acidic residues" evidence="1">
    <location>
        <begin position="303"/>
        <end position="326"/>
    </location>
</feature>
<dbReference type="Pfam" id="PF03004">
    <property type="entry name" value="Transposase_24"/>
    <property type="match status" value="1"/>
</dbReference>
<proteinExistence type="predicted"/>
<evidence type="ECO:0000313" key="2">
    <source>
        <dbReference type="EMBL" id="AAO37844.1"/>
    </source>
</evidence>
<evidence type="ECO:0000256" key="1">
    <source>
        <dbReference type="SAM" id="MobiDB-lite"/>
    </source>
</evidence>
<organism evidence="2 3">
    <name type="scientific">Oryza sativa subsp. japonica</name>
    <name type="common">Rice</name>
    <dbReference type="NCBI Taxonomy" id="39947"/>
    <lineage>
        <taxon>Eukaryota</taxon>
        <taxon>Viridiplantae</taxon>
        <taxon>Streptophyta</taxon>
        <taxon>Embryophyta</taxon>
        <taxon>Tracheophyta</taxon>
        <taxon>Spermatophyta</taxon>
        <taxon>Magnoliopsida</taxon>
        <taxon>Liliopsida</taxon>
        <taxon>Poales</taxon>
        <taxon>Poaceae</taxon>
        <taxon>BOP clade</taxon>
        <taxon>Oryzoideae</taxon>
        <taxon>Oryzeae</taxon>
        <taxon>Oryzinae</taxon>
        <taxon>Oryza</taxon>
        <taxon>Oryza sativa</taxon>
    </lineage>
</organism>
<feature type="compositionally biased region" description="Low complexity" evidence="1">
    <location>
        <begin position="43"/>
        <end position="54"/>
    </location>
</feature>
<accession>Q851B2</accession>
<gene>
    <name evidence="2" type="primary">OSJNBa0023A13.7</name>
</gene>
<sequence>MARVKQKQNLEVSTVGFPERSCKRRKNEFPAASGKSTSGYCRSTGHTSTISSSGDYDQQASDVAMDDAEQIASTLLNSRCRAPRRGGGGRKVTINTKLVKKRARRERLDISFPQPFGKDAFPELRNEDEDCAMKQKRSNQNAANRAKQEMGSKVGTKSIAQIAHELRNKETGEWPTTMQVWKATYQKADGTWSVPNGERVLSKLNEVAQSQQENICSAAVPLVEHFALVLGKKANHSRGIGLRAINRVAEERLRLLAQVEAAEKHAATAQERVDAAEQRAVAMEDQVRKLDETNAQLQVEQQSQRDELNSQRRTVEGQATDVERMVQQKLDEQMAIYFSRFASSNGVSSSRSPSDDH</sequence>
<protein>
    <submittedName>
        <fullName evidence="2">ATP synthase subunit</fullName>
    </submittedName>
</protein>
<reference evidence="3" key="1">
    <citation type="journal article" date="2005" name="Nature">
        <title>The map-based sequence of the rice genome.</title>
        <authorList>
            <consortium name="International rice genome sequencing project (IRGSP)"/>
            <person name="Matsumoto T."/>
            <person name="Wu J."/>
            <person name="Kanamori H."/>
            <person name="Katayose Y."/>
            <person name="Fujisawa M."/>
            <person name="Namiki N."/>
            <person name="Mizuno H."/>
            <person name="Yamamoto K."/>
            <person name="Antonio B.A."/>
            <person name="Baba T."/>
            <person name="Sakata K."/>
            <person name="Nagamura Y."/>
            <person name="Aoki H."/>
            <person name="Arikawa K."/>
            <person name="Arita K."/>
            <person name="Bito T."/>
            <person name="Chiden Y."/>
            <person name="Fujitsuka N."/>
            <person name="Fukunaka R."/>
            <person name="Hamada M."/>
            <person name="Harada C."/>
            <person name="Hayashi A."/>
            <person name="Hijishita S."/>
            <person name="Honda M."/>
            <person name="Hosokawa S."/>
            <person name="Ichikawa Y."/>
            <person name="Idonuma A."/>
            <person name="Iijima M."/>
            <person name="Ikeda M."/>
            <person name="Ikeno M."/>
            <person name="Ito K."/>
            <person name="Ito S."/>
            <person name="Ito T."/>
            <person name="Ito Y."/>
            <person name="Ito Y."/>
            <person name="Iwabuchi A."/>
            <person name="Kamiya K."/>
            <person name="Karasawa W."/>
            <person name="Kurita K."/>
            <person name="Katagiri S."/>
            <person name="Kikuta A."/>
            <person name="Kobayashi H."/>
            <person name="Kobayashi N."/>
            <person name="Machita K."/>
            <person name="Maehara T."/>
            <person name="Masukawa M."/>
            <person name="Mizubayashi T."/>
            <person name="Mukai Y."/>
            <person name="Nagasaki H."/>
            <person name="Nagata Y."/>
            <person name="Naito S."/>
            <person name="Nakashima M."/>
            <person name="Nakama Y."/>
            <person name="Nakamichi Y."/>
            <person name="Nakamura M."/>
            <person name="Meguro A."/>
            <person name="Negishi M."/>
            <person name="Ohta I."/>
            <person name="Ohta T."/>
            <person name="Okamoto M."/>
            <person name="Ono N."/>
            <person name="Saji S."/>
            <person name="Sakaguchi M."/>
            <person name="Sakai K."/>
            <person name="Shibata M."/>
            <person name="Shimokawa T."/>
            <person name="Song J."/>
            <person name="Takazaki Y."/>
            <person name="Terasawa K."/>
            <person name="Tsugane M."/>
            <person name="Tsuji K."/>
            <person name="Ueda S."/>
            <person name="Waki K."/>
            <person name="Yamagata H."/>
            <person name="Yamamoto M."/>
            <person name="Yamamoto S."/>
            <person name="Yamane H."/>
            <person name="Yoshiki S."/>
            <person name="Yoshihara R."/>
            <person name="Yukawa K."/>
            <person name="Zhong H."/>
            <person name="Yano M."/>
            <person name="Yuan Q."/>
            <person name="Ouyang S."/>
            <person name="Liu J."/>
            <person name="Jones K.M."/>
            <person name="Gansberger K."/>
            <person name="Moffat K."/>
            <person name="Hill J."/>
            <person name="Bera J."/>
            <person name="Fadrosh D."/>
            <person name="Jin S."/>
            <person name="Johri S."/>
            <person name="Kim M."/>
            <person name="Overton L."/>
            <person name="Reardon M."/>
            <person name="Tsitrin T."/>
            <person name="Vuong H."/>
            <person name="Weaver B."/>
            <person name="Ciecko A."/>
            <person name="Tallon L."/>
            <person name="Jackson J."/>
            <person name="Pai G."/>
            <person name="Aken S.V."/>
            <person name="Utterback T."/>
            <person name="Reidmuller S."/>
            <person name="Feldblyum T."/>
            <person name="Hsiao J."/>
            <person name="Zismann V."/>
            <person name="Iobst S."/>
            <person name="de Vazeille A.R."/>
            <person name="Buell C.R."/>
            <person name="Ying K."/>
            <person name="Li Y."/>
            <person name="Lu T."/>
            <person name="Huang Y."/>
            <person name="Zhao Q."/>
            <person name="Feng Q."/>
            <person name="Zhang L."/>
            <person name="Zhu J."/>
            <person name="Weng Q."/>
            <person name="Mu J."/>
            <person name="Lu Y."/>
            <person name="Fan D."/>
            <person name="Liu Y."/>
            <person name="Guan J."/>
            <person name="Zhang Y."/>
            <person name="Yu S."/>
            <person name="Liu X."/>
            <person name="Zhang Y."/>
            <person name="Hong G."/>
            <person name="Han B."/>
            <person name="Choisne N."/>
            <person name="Demange N."/>
            <person name="Orjeda G."/>
            <person name="Samain S."/>
            <person name="Cattolico L."/>
            <person name="Pelletier E."/>
            <person name="Couloux A."/>
            <person name="Segurens B."/>
            <person name="Wincker P."/>
            <person name="D'Hont A."/>
            <person name="Scarpelli C."/>
            <person name="Weissenbach J."/>
            <person name="Salanoubat M."/>
            <person name="Quetier F."/>
            <person name="Yu Y."/>
            <person name="Kim H.R."/>
            <person name="Rambo T."/>
            <person name="Currie J."/>
            <person name="Collura K."/>
            <person name="Luo M."/>
            <person name="Yang T."/>
            <person name="Ammiraju J.S.S."/>
            <person name="Engler F."/>
            <person name="Soderlund C."/>
            <person name="Wing R.A."/>
            <person name="Palmer L.E."/>
            <person name="de la Bastide M."/>
            <person name="Spiegel L."/>
            <person name="Nascimento L."/>
            <person name="Zutavern T."/>
            <person name="O'Shaughnessy A."/>
            <person name="Dike S."/>
            <person name="Dedhia N."/>
            <person name="Preston R."/>
            <person name="Balija V."/>
            <person name="McCombie W.R."/>
            <person name="Chow T."/>
            <person name="Chen H."/>
            <person name="Chung M."/>
            <person name="Chen C."/>
            <person name="Shaw J."/>
            <person name="Wu H."/>
            <person name="Hsiao K."/>
            <person name="Chao Y."/>
            <person name="Chu M."/>
            <person name="Cheng C."/>
            <person name="Hour A."/>
            <person name="Lee P."/>
            <person name="Lin S."/>
            <person name="Lin Y."/>
            <person name="Liou J."/>
            <person name="Liu S."/>
            <person name="Hsing Y."/>
            <person name="Raghuvanshi S."/>
            <person name="Mohanty A."/>
            <person name="Bharti A.K."/>
            <person name="Gaur A."/>
            <person name="Gupta V."/>
            <person name="Kumar D."/>
            <person name="Ravi V."/>
            <person name="Vij S."/>
            <person name="Kapur A."/>
            <person name="Khurana P."/>
            <person name="Khurana P."/>
            <person name="Khurana J.P."/>
            <person name="Tyagi A.K."/>
            <person name="Gaikwad K."/>
            <person name="Singh A."/>
            <person name="Dalal V."/>
            <person name="Srivastava S."/>
            <person name="Dixit A."/>
            <person name="Pal A.K."/>
            <person name="Ghazi I.A."/>
            <person name="Yadav M."/>
            <person name="Pandit A."/>
            <person name="Bhargava A."/>
            <person name="Sureshbabu K."/>
            <person name="Batra K."/>
            <person name="Sharma T.R."/>
            <person name="Mohapatra T."/>
            <person name="Singh N.K."/>
            <person name="Messing J."/>
            <person name="Nelson A.B."/>
            <person name="Fuks G."/>
            <person name="Kavchok S."/>
            <person name="Keizer G."/>
            <person name="Linton E."/>
            <person name="Llaca V."/>
            <person name="Song R."/>
            <person name="Tanyolac B."/>
            <person name="Young S."/>
            <person name="Ho-Il K."/>
            <person name="Hahn J.H."/>
            <person name="Sangsakoo G."/>
            <person name="Vanavichit A."/>
            <person name="de Mattos Luiz.A.T."/>
            <person name="Zimmer P.D."/>
            <person name="Malone G."/>
            <person name="Dellagostin O."/>
            <person name="de Oliveira A.C."/>
            <person name="Bevan M."/>
            <person name="Bancroft I."/>
            <person name="Minx P."/>
            <person name="Cordum H."/>
            <person name="Wilson R."/>
            <person name="Cheng Z."/>
            <person name="Jin W."/>
            <person name="Jiang J."/>
            <person name="Leong S.A."/>
            <person name="Iwama H."/>
            <person name="Gojobori T."/>
            <person name="Itoh T."/>
            <person name="Niimura Y."/>
            <person name="Fujii Y."/>
            <person name="Habara T."/>
            <person name="Sakai H."/>
            <person name="Sato Y."/>
            <person name="Wilson G."/>
            <person name="Kumar K."/>
            <person name="McCouch S."/>
            <person name="Juretic N."/>
            <person name="Hoen D."/>
            <person name="Wright S."/>
            <person name="Bruskiewich R."/>
            <person name="Bureau T."/>
            <person name="Miyao A."/>
            <person name="Hirochika H."/>
            <person name="Nishikawa T."/>
            <person name="Kadowaki K."/>
            <person name="Sugiura M."/>
            <person name="Burr B."/>
            <person name="Sasaki T."/>
        </authorList>
    </citation>
    <scope>NUCLEOTIDE SEQUENCE [LARGE SCALE GENOMIC DNA]</scope>
    <source>
        <strain evidence="3">cv. Nipponbare</strain>
    </source>
</reference>
<dbReference type="EMBL" id="AC133337">
    <property type="protein sequence ID" value="AAO37844.1"/>
    <property type="molecule type" value="Genomic_DNA"/>
</dbReference>
<dbReference type="AlphaFoldDB" id="Q851B2"/>
<feature type="region of interest" description="Disordered" evidence="1">
    <location>
        <begin position="299"/>
        <end position="326"/>
    </location>
</feature>
<feature type="region of interest" description="Disordered" evidence="1">
    <location>
        <begin position="1"/>
        <end position="65"/>
    </location>
</feature>
<name>Q851B2_ORYSJ</name>
<reference evidence="3" key="2">
    <citation type="journal article" date="2008" name="Nucleic Acids Res.">
        <title>The rice annotation project database (RAP-DB): 2008 update.</title>
        <authorList>
            <consortium name="The rice annotation project (RAP)"/>
        </authorList>
    </citation>
    <scope>GENOME REANNOTATION</scope>
    <source>
        <strain evidence="3">cv. Nipponbare</strain>
    </source>
</reference>
<dbReference type="InterPro" id="IPR004252">
    <property type="entry name" value="Probable_transposase_24"/>
</dbReference>